<name>A0A2V1DMZ6_9PLEO</name>
<accession>A0A2V1DMZ6</accession>
<dbReference type="EMBL" id="KZ805389">
    <property type="protein sequence ID" value="PVH99582.1"/>
    <property type="molecule type" value="Genomic_DNA"/>
</dbReference>
<dbReference type="AlphaFoldDB" id="A0A2V1DMZ6"/>
<evidence type="ECO:0000256" key="1">
    <source>
        <dbReference type="SAM" id="MobiDB-lite"/>
    </source>
</evidence>
<sequence length="57" mass="6539">MQQGSCETVRLVAYMALTFMYYPIGIIDKGGNRHDQSTSSTQFINYPIKSDRDPYET</sequence>
<reference evidence="2 3" key="1">
    <citation type="journal article" date="2018" name="Sci. Rep.">
        <title>Comparative genomics provides insights into the lifestyle and reveals functional heterogeneity of dark septate endophytic fungi.</title>
        <authorList>
            <person name="Knapp D.G."/>
            <person name="Nemeth J.B."/>
            <person name="Barry K."/>
            <person name="Hainaut M."/>
            <person name="Henrissat B."/>
            <person name="Johnson J."/>
            <person name="Kuo A."/>
            <person name="Lim J.H.P."/>
            <person name="Lipzen A."/>
            <person name="Nolan M."/>
            <person name="Ohm R.A."/>
            <person name="Tamas L."/>
            <person name="Grigoriev I.V."/>
            <person name="Spatafora J.W."/>
            <person name="Nagy L.G."/>
            <person name="Kovacs G.M."/>
        </authorList>
    </citation>
    <scope>NUCLEOTIDE SEQUENCE [LARGE SCALE GENOMIC DNA]</scope>
    <source>
        <strain evidence="2 3">DSE2036</strain>
    </source>
</reference>
<proteinExistence type="predicted"/>
<organism evidence="2 3">
    <name type="scientific">Periconia macrospinosa</name>
    <dbReference type="NCBI Taxonomy" id="97972"/>
    <lineage>
        <taxon>Eukaryota</taxon>
        <taxon>Fungi</taxon>
        <taxon>Dikarya</taxon>
        <taxon>Ascomycota</taxon>
        <taxon>Pezizomycotina</taxon>
        <taxon>Dothideomycetes</taxon>
        <taxon>Pleosporomycetidae</taxon>
        <taxon>Pleosporales</taxon>
        <taxon>Massarineae</taxon>
        <taxon>Periconiaceae</taxon>
        <taxon>Periconia</taxon>
    </lineage>
</organism>
<dbReference type="Proteomes" id="UP000244855">
    <property type="component" value="Unassembled WGS sequence"/>
</dbReference>
<evidence type="ECO:0000313" key="2">
    <source>
        <dbReference type="EMBL" id="PVH99582.1"/>
    </source>
</evidence>
<feature type="region of interest" description="Disordered" evidence="1">
    <location>
        <begin position="32"/>
        <end position="57"/>
    </location>
</feature>
<protein>
    <submittedName>
        <fullName evidence="2">Uncharacterized protein</fullName>
    </submittedName>
</protein>
<gene>
    <name evidence="2" type="ORF">DM02DRAFT_656210</name>
</gene>
<keyword evidence="3" id="KW-1185">Reference proteome</keyword>
<evidence type="ECO:0000313" key="3">
    <source>
        <dbReference type="Proteomes" id="UP000244855"/>
    </source>
</evidence>